<organism evidence="8 9">
    <name type="scientific">Lyngbya aestuarii BL J</name>
    <dbReference type="NCBI Taxonomy" id="1348334"/>
    <lineage>
        <taxon>Bacteria</taxon>
        <taxon>Bacillati</taxon>
        <taxon>Cyanobacteriota</taxon>
        <taxon>Cyanophyceae</taxon>
        <taxon>Oscillatoriophycideae</taxon>
        <taxon>Oscillatoriales</taxon>
        <taxon>Microcoleaceae</taxon>
        <taxon>Lyngbya</taxon>
    </lineage>
</organism>
<keyword evidence="6 7" id="KW-0472">Membrane</keyword>
<dbReference type="PATRIC" id="fig|1348334.3.peg.3199"/>
<keyword evidence="4 7" id="KW-0812">Transmembrane</keyword>
<protein>
    <submittedName>
        <fullName evidence="8">Major Facilitator Superfamily protein</fullName>
    </submittedName>
</protein>
<accession>U7QHI1</accession>
<dbReference type="RefSeq" id="WP_023067034.1">
    <property type="nucleotide sequence ID" value="NZ_AUZM01000031.1"/>
</dbReference>
<comment type="caution">
    <text evidence="8">The sequence shown here is derived from an EMBL/GenBank/DDBJ whole genome shotgun (WGS) entry which is preliminary data.</text>
</comment>
<feature type="transmembrane region" description="Helical" evidence="7">
    <location>
        <begin position="68"/>
        <end position="89"/>
    </location>
</feature>
<dbReference type="SUPFAM" id="SSF103473">
    <property type="entry name" value="MFS general substrate transporter"/>
    <property type="match status" value="1"/>
</dbReference>
<feature type="transmembrane region" description="Helical" evidence="7">
    <location>
        <begin position="137"/>
        <end position="158"/>
    </location>
</feature>
<dbReference type="EMBL" id="AUZM01000031">
    <property type="protein sequence ID" value="ERT06747.1"/>
    <property type="molecule type" value="Genomic_DNA"/>
</dbReference>
<evidence type="ECO:0000256" key="3">
    <source>
        <dbReference type="ARBA" id="ARBA00022475"/>
    </source>
</evidence>
<keyword evidence="9" id="KW-1185">Reference proteome</keyword>
<evidence type="ECO:0000256" key="2">
    <source>
        <dbReference type="ARBA" id="ARBA00022448"/>
    </source>
</evidence>
<feature type="transmembrane region" description="Helical" evidence="7">
    <location>
        <begin position="254"/>
        <end position="278"/>
    </location>
</feature>
<reference evidence="8 9" key="1">
    <citation type="journal article" date="2013" name="Front. Microbiol.">
        <title>Comparative genomic analyses of the cyanobacterium, Lyngbya aestuarii BL J, a powerful hydrogen producer.</title>
        <authorList>
            <person name="Kothari A."/>
            <person name="Vaughn M."/>
            <person name="Garcia-Pichel F."/>
        </authorList>
    </citation>
    <scope>NUCLEOTIDE SEQUENCE [LARGE SCALE GENOMIC DNA]</scope>
    <source>
        <strain evidence="8 9">BL J</strain>
    </source>
</reference>
<keyword evidence="2" id="KW-0813">Transport</keyword>
<gene>
    <name evidence="8" type="ORF">M595_3306</name>
</gene>
<evidence type="ECO:0000313" key="8">
    <source>
        <dbReference type="EMBL" id="ERT06747.1"/>
    </source>
</evidence>
<dbReference type="InterPro" id="IPR036259">
    <property type="entry name" value="MFS_trans_sf"/>
</dbReference>
<evidence type="ECO:0000256" key="4">
    <source>
        <dbReference type="ARBA" id="ARBA00022692"/>
    </source>
</evidence>
<evidence type="ECO:0000256" key="5">
    <source>
        <dbReference type="ARBA" id="ARBA00022989"/>
    </source>
</evidence>
<dbReference type="PANTHER" id="PTHR43266">
    <property type="entry name" value="MACROLIDE-EFFLUX PROTEIN"/>
    <property type="match status" value="1"/>
</dbReference>
<sequence>MRTFTILWFGQLVSAIGSTMTYFGSVIWMWSLSESATTLSLGGFFGIATSLVLTLFSGIIVDRVNRKLLILISDLVAGLSTVVLLILALTNNLQIWHLYVAIAINTPFNQIQILAYQASISLLVSPQHYTRATSMGAALNYGSSILAPALAGICYPAIGLVGILVIDILTFGVAIITLLLTPIPQPQPSDSESISQQTLSQQTIWKQITFGFSYVWPKSGLLALLTVTTLFGFAHDIGAAIYEPMILARSGGDSNILGFAASAAGAGGITGAIIVSIWGGTKRRIQGVLSGMMGAGISKIIFGLGQTAFIWIPAQFCSSLNFPLMGSSDTSIWLTQVSPDIQGRILAMRSLMRQSVSAVAYLIAGPLADYIFEPAMQPGGVLSPLFSPLFGTGKGAGIALLYVMSSMGLFFIGFWGFQSKTLKNVEKPVSSLSPNG</sequence>
<dbReference type="InterPro" id="IPR011701">
    <property type="entry name" value="MFS"/>
</dbReference>
<feature type="transmembrane region" description="Helical" evidence="7">
    <location>
        <begin position="221"/>
        <end position="242"/>
    </location>
</feature>
<keyword evidence="5 7" id="KW-1133">Transmembrane helix</keyword>
<comment type="subcellular location">
    <subcellularLocation>
        <location evidence="1">Cell membrane</location>
        <topology evidence="1">Multi-pass membrane protein</topology>
    </subcellularLocation>
</comment>
<dbReference type="PANTHER" id="PTHR43266:SF2">
    <property type="entry name" value="MAJOR FACILITATOR SUPERFAMILY (MFS) PROFILE DOMAIN-CONTAINING PROTEIN"/>
    <property type="match status" value="1"/>
</dbReference>
<evidence type="ECO:0000256" key="6">
    <source>
        <dbReference type="ARBA" id="ARBA00023136"/>
    </source>
</evidence>
<dbReference type="OrthoDB" id="9775268at2"/>
<dbReference type="Gene3D" id="1.20.1250.20">
    <property type="entry name" value="MFS general substrate transporter like domains"/>
    <property type="match status" value="1"/>
</dbReference>
<feature type="transmembrane region" description="Helical" evidence="7">
    <location>
        <begin position="396"/>
        <end position="417"/>
    </location>
</feature>
<evidence type="ECO:0000313" key="9">
    <source>
        <dbReference type="Proteomes" id="UP000017127"/>
    </source>
</evidence>
<evidence type="ECO:0000256" key="7">
    <source>
        <dbReference type="SAM" id="Phobius"/>
    </source>
</evidence>
<proteinExistence type="predicted"/>
<dbReference type="CDD" id="cd06173">
    <property type="entry name" value="MFS_MefA_like"/>
    <property type="match status" value="1"/>
</dbReference>
<dbReference type="AlphaFoldDB" id="U7QHI1"/>
<feature type="transmembrane region" description="Helical" evidence="7">
    <location>
        <begin position="39"/>
        <end position="61"/>
    </location>
</feature>
<evidence type="ECO:0000256" key="1">
    <source>
        <dbReference type="ARBA" id="ARBA00004651"/>
    </source>
</evidence>
<keyword evidence="3" id="KW-1003">Cell membrane</keyword>
<dbReference type="Pfam" id="PF07690">
    <property type="entry name" value="MFS_1"/>
    <property type="match status" value="1"/>
</dbReference>
<dbReference type="GO" id="GO:0005886">
    <property type="term" value="C:plasma membrane"/>
    <property type="evidence" value="ECO:0007669"/>
    <property type="project" value="UniProtKB-SubCell"/>
</dbReference>
<dbReference type="GO" id="GO:0022857">
    <property type="term" value="F:transmembrane transporter activity"/>
    <property type="evidence" value="ECO:0007669"/>
    <property type="project" value="InterPro"/>
</dbReference>
<dbReference type="Proteomes" id="UP000017127">
    <property type="component" value="Unassembled WGS sequence"/>
</dbReference>
<name>U7QHI1_9CYAN</name>